<name>W6PDZ5_9BACE</name>
<proteinExistence type="predicted"/>
<dbReference type="AlphaFoldDB" id="W6PDZ5"/>
<dbReference type="EMBL" id="CBXG010000059">
    <property type="protein sequence ID" value="CDM07964.1"/>
    <property type="molecule type" value="Genomic_DNA"/>
</dbReference>
<sequence>MRRNLLIARLSDLRPDVLQFFFFHSALVATADTNTCM</sequence>
<evidence type="ECO:0000313" key="1">
    <source>
        <dbReference type="EMBL" id="CDM05132.1"/>
    </source>
</evidence>
<accession>W6PDZ5</accession>
<evidence type="ECO:0000313" key="3">
    <source>
        <dbReference type="Proteomes" id="UP000019380"/>
    </source>
</evidence>
<dbReference type="EMBL" id="CBXG010000031">
    <property type="protein sequence ID" value="CDM05132.1"/>
    <property type="molecule type" value="Genomic_DNA"/>
</dbReference>
<dbReference type="Proteomes" id="UP000019380">
    <property type="component" value="Unassembled WGS sequence"/>
</dbReference>
<protein>
    <submittedName>
        <fullName evidence="2">Uncharacterized protein</fullName>
    </submittedName>
</protein>
<reference evidence="2 3" key="1">
    <citation type="submission" date="2013-12" db="EMBL/GenBank/DDBJ databases">
        <title>Improved hybrid genome assemblies of Bacteroides xylanisolvens SD CC 1b and Bacteroides xylanisolvens SD CC 2a using Illumina and 454 Sequencing.</title>
        <authorList>
            <person name="Ramaraj T."/>
            <person name="Sundararajan A."/>
            <person name="Mudge J."/>
            <person name="Schilkey F.D."/>
            <person name="Delvecchio V."/>
            <person name="Donlon M."/>
            <person name="Ziemer C."/>
        </authorList>
    </citation>
    <scope>NUCLEOTIDE SEQUENCE [LARGE SCALE GENOMIC DNA]</scope>
</reference>
<organism evidence="2 3">
    <name type="scientific">Bacteroides xylanisolvens SD CC 1b</name>
    <dbReference type="NCBI Taxonomy" id="702447"/>
    <lineage>
        <taxon>Bacteria</taxon>
        <taxon>Pseudomonadati</taxon>
        <taxon>Bacteroidota</taxon>
        <taxon>Bacteroidia</taxon>
        <taxon>Bacteroidales</taxon>
        <taxon>Bacteroidaceae</taxon>
        <taxon>Bacteroides</taxon>
    </lineage>
</organism>
<gene>
    <name evidence="1" type="ORF">BN890_27210</name>
    <name evidence="2" type="ORF">BN890_55920</name>
</gene>
<comment type="caution">
    <text evidence="2">The sequence shown here is derived from an EMBL/GenBank/DDBJ whole genome shotgun (WGS) entry which is preliminary data.</text>
</comment>
<evidence type="ECO:0000313" key="2">
    <source>
        <dbReference type="EMBL" id="CDM07964.1"/>
    </source>
</evidence>